<dbReference type="RefSeq" id="WP_046136360.1">
    <property type="nucleotide sequence ID" value="NZ_FQVC01000001.1"/>
</dbReference>
<reference evidence="4 6" key="2">
    <citation type="submission" date="2016-11" db="EMBL/GenBank/DDBJ databases">
        <authorList>
            <person name="Jaros S."/>
            <person name="Januszkiewicz K."/>
            <person name="Wedrychowicz H."/>
        </authorList>
    </citation>
    <scope>NUCLEOTIDE SEQUENCE [LARGE SCALE GENOMIC DNA]</scope>
    <source>
        <strain evidence="4 6">DSM 17137</strain>
    </source>
</reference>
<keyword evidence="5" id="KW-1185">Reference proteome</keyword>
<evidence type="ECO:0000313" key="3">
    <source>
        <dbReference type="EMBL" id="KKB80601.1"/>
    </source>
</evidence>
<dbReference type="InterPro" id="IPR024467">
    <property type="entry name" value="Xre/MbcA/ParS-like_toxin-bd"/>
</dbReference>
<dbReference type="Proteomes" id="UP000033608">
    <property type="component" value="Unassembled WGS sequence"/>
</dbReference>
<feature type="domain" description="Antitoxin Xre-like helix-turn-helix" evidence="2">
    <location>
        <begin position="19"/>
        <end position="72"/>
    </location>
</feature>
<protein>
    <submittedName>
        <fullName evidence="4">RNA polymerase, sigma 54 subunit, RpoN/SigL</fullName>
    </submittedName>
</protein>
<dbReference type="Pfam" id="PF09722">
    <property type="entry name" value="Xre_MbcA_ParS_C"/>
    <property type="match status" value="1"/>
</dbReference>
<dbReference type="AlphaFoldDB" id="A0A0F5LE04"/>
<dbReference type="EMBL" id="LAJF01000101">
    <property type="protein sequence ID" value="KKB80601.1"/>
    <property type="molecule type" value="Genomic_DNA"/>
</dbReference>
<gene>
    <name evidence="4" type="ORF">SAMN02745223_00607</name>
    <name evidence="3" type="ORF">VW29_16430</name>
</gene>
<proteinExistence type="predicted"/>
<dbReference type="PATRIC" id="fig|1121477.3.peg.28"/>
<evidence type="ECO:0000313" key="5">
    <source>
        <dbReference type="Proteomes" id="UP000033608"/>
    </source>
</evidence>
<name>A0A0F5LE04_9HYPH</name>
<dbReference type="OrthoDB" id="8481084at2"/>
<reference evidence="3 5" key="1">
    <citation type="submission" date="2015-03" db="EMBL/GenBank/DDBJ databases">
        <authorList>
            <person name="Hassan Y.I."/>
            <person name="Lepp D."/>
            <person name="Zhou T."/>
        </authorList>
    </citation>
    <scope>NUCLEOTIDE SEQUENCE [LARGE SCALE GENOMIC DNA]</scope>
    <source>
        <strain evidence="3 5">DSM 17137</strain>
    </source>
</reference>
<organism evidence="3 5">
    <name type="scientific">Devosia limi DSM 17137</name>
    <dbReference type="NCBI Taxonomy" id="1121477"/>
    <lineage>
        <taxon>Bacteria</taxon>
        <taxon>Pseudomonadati</taxon>
        <taxon>Pseudomonadota</taxon>
        <taxon>Alphaproteobacteria</taxon>
        <taxon>Hyphomicrobiales</taxon>
        <taxon>Devosiaceae</taxon>
        <taxon>Devosia</taxon>
    </lineage>
</organism>
<dbReference type="GO" id="GO:0003677">
    <property type="term" value="F:DNA binding"/>
    <property type="evidence" value="ECO:0007669"/>
    <property type="project" value="InterPro"/>
</dbReference>
<evidence type="ECO:0000259" key="2">
    <source>
        <dbReference type="Pfam" id="PF20432"/>
    </source>
</evidence>
<sequence>MLRHDENPADRIASGPVITKAVLRTAARLGLTARALSQVIGVSEPTVSRMKSGDYALESGSKPFELAVLLVRVFRSLDAIAGGDESVARAWMSNPNIALDGVPAEKIRTITGLTDVMAYLDARRALV</sequence>
<dbReference type="InterPro" id="IPR010982">
    <property type="entry name" value="Lambda_DNA-bd_dom_sf"/>
</dbReference>
<evidence type="ECO:0000259" key="1">
    <source>
        <dbReference type="Pfam" id="PF09722"/>
    </source>
</evidence>
<dbReference type="STRING" id="1121477.SAMN02745223_00607"/>
<accession>A0A0F5LE04</accession>
<dbReference type="InterPro" id="IPR046847">
    <property type="entry name" value="Xre-like_HTH"/>
</dbReference>
<dbReference type="SUPFAM" id="SSF47413">
    <property type="entry name" value="lambda repressor-like DNA-binding domains"/>
    <property type="match status" value="1"/>
</dbReference>
<dbReference type="Proteomes" id="UP000184533">
    <property type="component" value="Unassembled WGS sequence"/>
</dbReference>
<dbReference type="EMBL" id="FQVC01000001">
    <property type="protein sequence ID" value="SHE51559.1"/>
    <property type="molecule type" value="Genomic_DNA"/>
</dbReference>
<dbReference type="Pfam" id="PF20432">
    <property type="entry name" value="Xre-like-HTH"/>
    <property type="match status" value="1"/>
</dbReference>
<feature type="domain" description="Antitoxin Xre/MbcA/ParS-like toxin-binding" evidence="1">
    <location>
        <begin position="76"/>
        <end position="124"/>
    </location>
</feature>
<evidence type="ECO:0000313" key="4">
    <source>
        <dbReference type="EMBL" id="SHE51559.1"/>
    </source>
</evidence>
<evidence type="ECO:0000313" key="6">
    <source>
        <dbReference type="Proteomes" id="UP000184533"/>
    </source>
</evidence>